<accession>A0A1J5JVB3</accession>
<dbReference type="EMBL" id="MIHH01000004">
    <property type="protein sequence ID" value="OIQ09400.1"/>
    <property type="molecule type" value="Genomic_DNA"/>
</dbReference>
<proteinExistence type="predicted"/>
<evidence type="ECO:0000313" key="2">
    <source>
        <dbReference type="EMBL" id="OIQ09400.1"/>
    </source>
</evidence>
<dbReference type="Proteomes" id="UP000182743">
    <property type="component" value="Unassembled WGS sequence"/>
</dbReference>
<dbReference type="Pfam" id="PF03699">
    <property type="entry name" value="UPF0182"/>
    <property type="match status" value="1"/>
</dbReference>
<dbReference type="RefSeq" id="WP_071520716.1">
    <property type="nucleotide sequence ID" value="NZ_MIHH01000004.1"/>
</dbReference>
<keyword evidence="1" id="KW-0812">Transmembrane</keyword>
<dbReference type="AlphaFoldDB" id="A0A1J5JVB3"/>
<keyword evidence="1" id="KW-0472">Membrane</keyword>
<name>A0A1J5JVB3_NEOTH</name>
<feature type="transmembrane region" description="Helical" evidence="1">
    <location>
        <begin position="47"/>
        <end position="69"/>
    </location>
</feature>
<comment type="caution">
    <text evidence="2">The sequence shown here is derived from an EMBL/GenBank/DDBJ whole genome shotgun (WGS) entry which is preliminary data.</text>
</comment>
<evidence type="ECO:0000313" key="3">
    <source>
        <dbReference type="Proteomes" id="UP000182743"/>
    </source>
</evidence>
<dbReference type="GO" id="GO:0016020">
    <property type="term" value="C:membrane"/>
    <property type="evidence" value="ECO:0007669"/>
    <property type="project" value="InterPro"/>
</dbReference>
<evidence type="ECO:0000256" key="1">
    <source>
        <dbReference type="SAM" id="Phobius"/>
    </source>
</evidence>
<dbReference type="InterPro" id="IPR005372">
    <property type="entry name" value="UPF0182"/>
</dbReference>
<organism evidence="2 3">
    <name type="scientific">Neomoorella thermoacetica</name>
    <name type="common">Clostridium thermoaceticum</name>
    <dbReference type="NCBI Taxonomy" id="1525"/>
    <lineage>
        <taxon>Bacteria</taxon>
        <taxon>Bacillati</taxon>
        <taxon>Bacillota</taxon>
        <taxon>Clostridia</taxon>
        <taxon>Neomoorellales</taxon>
        <taxon>Neomoorellaceae</taxon>
        <taxon>Neomoorella</taxon>
    </lineage>
</organism>
<feature type="transmembrane region" description="Helical" evidence="1">
    <location>
        <begin position="7"/>
        <end position="27"/>
    </location>
</feature>
<reference evidence="2 3" key="1">
    <citation type="submission" date="2016-08" db="EMBL/GenBank/DDBJ databases">
        <title>Genome-based comparison of Moorella thermoacetic strains.</title>
        <authorList>
            <person name="Poehlein A."/>
            <person name="Bengelsdorf F.R."/>
            <person name="Esser C."/>
            <person name="Duerre P."/>
            <person name="Daniel R."/>
        </authorList>
    </citation>
    <scope>NUCLEOTIDE SEQUENCE [LARGE SCALE GENOMIC DNA]</scope>
    <source>
        <strain evidence="2 3">DSM 11768</strain>
    </source>
</reference>
<keyword evidence="1" id="KW-1133">Transmembrane helix</keyword>
<sequence length="71" mass="8458">MKLNRLWFCLLIIIPGFLVAAYLGSHFLTDWYWFAEVGYRQVFLTRLLSEVGIRLGTIAFFFLFFYLNLLV</sequence>
<protein>
    <submittedName>
        <fullName evidence="2">Uncharacterized protein</fullName>
    </submittedName>
</protein>
<gene>
    <name evidence="2" type="ORF">MOOR_11650</name>
</gene>